<dbReference type="InterPro" id="IPR017924">
    <property type="entry name" value="RNA-binding_YhbY"/>
</dbReference>
<dbReference type="PANTHER" id="PTHR40065:SF3">
    <property type="entry name" value="RNA-BINDING PROTEIN YHBY"/>
    <property type="match status" value="1"/>
</dbReference>
<dbReference type="InterPro" id="IPR051925">
    <property type="entry name" value="RNA-binding_domain"/>
</dbReference>
<dbReference type="PANTHER" id="PTHR40065">
    <property type="entry name" value="RNA-BINDING PROTEIN YHBY"/>
    <property type="match status" value="1"/>
</dbReference>
<reference evidence="4 5" key="1">
    <citation type="submission" date="2017-08" db="EMBL/GenBank/DDBJ databases">
        <title>Infants hospitalized years apart are colonized by the same room-sourced microbial strains.</title>
        <authorList>
            <person name="Brooks B."/>
            <person name="Olm M.R."/>
            <person name="Firek B.A."/>
            <person name="Baker R."/>
            <person name="Thomas B.C."/>
            <person name="Morowitz M.J."/>
            <person name="Banfield J.F."/>
        </authorList>
    </citation>
    <scope>NUCLEOTIDE SEQUENCE [LARGE SCALE GENOMIC DNA]</scope>
    <source>
        <strain evidence="4">S2_003_000_R2_14</strain>
    </source>
</reference>
<evidence type="ECO:0000256" key="1">
    <source>
        <dbReference type="ARBA" id="ARBA00022884"/>
    </source>
</evidence>
<evidence type="ECO:0000313" key="4">
    <source>
        <dbReference type="EMBL" id="PZR18473.1"/>
    </source>
</evidence>
<gene>
    <name evidence="4" type="primary">yhbY</name>
    <name evidence="4" type="ORF">DI536_00905</name>
</gene>
<organism evidence="4 5">
    <name type="scientific">Archangium gephyra</name>
    <dbReference type="NCBI Taxonomy" id="48"/>
    <lineage>
        <taxon>Bacteria</taxon>
        <taxon>Pseudomonadati</taxon>
        <taxon>Myxococcota</taxon>
        <taxon>Myxococcia</taxon>
        <taxon>Myxococcales</taxon>
        <taxon>Cystobacterineae</taxon>
        <taxon>Archangiaceae</taxon>
        <taxon>Archangium</taxon>
    </lineage>
</organism>
<accession>A0A2W5TZ21</accession>
<dbReference type="Gene3D" id="3.30.110.60">
    <property type="entry name" value="YhbY-like"/>
    <property type="match status" value="1"/>
</dbReference>
<name>A0A2W5TZ21_9BACT</name>
<sequence>MPLNGKQKSQLRALGHHLTVVVQVGSDGVTEGVIAATEQALKDHELIKVKIADEREGREGAIEALVNGTGAEVAQTLGKTVLLFKKRKKNSKINLASAKAPPSEK</sequence>
<feature type="domain" description="CRM" evidence="3">
    <location>
        <begin position="1"/>
        <end position="96"/>
    </location>
</feature>
<dbReference type="AlphaFoldDB" id="A0A2W5TZ21"/>
<dbReference type="InterPro" id="IPR001890">
    <property type="entry name" value="RNA-binding_CRM"/>
</dbReference>
<proteinExistence type="predicted"/>
<protein>
    <submittedName>
        <fullName evidence="4">Ribosome assembly RNA-binding protein YhbY</fullName>
    </submittedName>
</protein>
<dbReference type="PROSITE" id="PS51295">
    <property type="entry name" value="CRM"/>
    <property type="match status" value="1"/>
</dbReference>
<comment type="caution">
    <text evidence="4">The sequence shown here is derived from an EMBL/GenBank/DDBJ whole genome shotgun (WGS) entry which is preliminary data.</text>
</comment>
<dbReference type="Proteomes" id="UP000249061">
    <property type="component" value="Unassembled WGS sequence"/>
</dbReference>
<dbReference type="Pfam" id="PF01985">
    <property type="entry name" value="CRS1_YhbY"/>
    <property type="match status" value="1"/>
</dbReference>
<keyword evidence="1 2" id="KW-0694">RNA-binding</keyword>
<dbReference type="EMBL" id="QFQP01000001">
    <property type="protein sequence ID" value="PZR18473.1"/>
    <property type="molecule type" value="Genomic_DNA"/>
</dbReference>
<dbReference type="NCBIfam" id="TIGR00253">
    <property type="entry name" value="RNA_bind_YhbY"/>
    <property type="match status" value="1"/>
</dbReference>
<dbReference type="InterPro" id="IPR035920">
    <property type="entry name" value="YhbY-like_sf"/>
</dbReference>
<evidence type="ECO:0000313" key="5">
    <source>
        <dbReference type="Proteomes" id="UP000249061"/>
    </source>
</evidence>
<evidence type="ECO:0000259" key="3">
    <source>
        <dbReference type="PROSITE" id="PS51295"/>
    </source>
</evidence>
<dbReference type="GO" id="GO:0003723">
    <property type="term" value="F:RNA binding"/>
    <property type="evidence" value="ECO:0007669"/>
    <property type="project" value="UniProtKB-UniRule"/>
</dbReference>
<evidence type="ECO:0000256" key="2">
    <source>
        <dbReference type="PROSITE-ProRule" id="PRU00626"/>
    </source>
</evidence>
<dbReference type="SUPFAM" id="SSF75471">
    <property type="entry name" value="YhbY-like"/>
    <property type="match status" value="1"/>
</dbReference>
<dbReference type="SMART" id="SM01103">
    <property type="entry name" value="CRS1_YhbY"/>
    <property type="match status" value="1"/>
</dbReference>